<evidence type="ECO:0000256" key="1">
    <source>
        <dbReference type="SAM" id="Phobius"/>
    </source>
</evidence>
<feature type="transmembrane region" description="Helical" evidence="1">
    <location>
        <begin position="20"/>
        <end position="43"/>
    </location>
</feature>
<dbReference type="EMBL" id="CAKOFQ010006701">
    <property type="protein sequence ID" value="CAH1962335.1"/>
    <property type="molecule type" value="Genomic_DNA"/>
</dbReference>
<keyword evidence="3" id="KW-1185">Reference proteome</keyword>
<evidence type="ECO:0000313" key="3">
    <source>
        <dbReference type="Proteomes" id="UP001152888"/>
    </source>
</evidence>
<dbReference type="Proteomes" id="UP001152888">
    <property type="component" value="Unassembled WGS sequence"/>
</dbReference>
<dbReference type="AlphaFoldDB" id="A0A9P0NWW8"/>
<proteinExistence type="predicted"/>
<accession>A0A9P0NWW8</accession>
<comment type="caution">
    <text evidence="2">The sequence shown here is derived from an EMBL/GenBank/DDBJ whole genome shotgun (WGS) entry which is preliminary data.</text>
</comment>
<protein>
    <submittedName>
        <fullName evidence="2">Uncharacterized protein</fullName>
    </submittedName>
</protein>
<evidence type="ECO:0000313" key="2">
    <source>
        <dbReference type="EMBL" id="CAH1962335.1"/>
    </source>
</evidence>
<gene>
    <name evidence="2" type="ORF">ACAOBT_LOCUS4630</name>
</gene>
<sequence length="82" mass="9589">MASLIFIVFYCFVSALYFEVMSQIFICVKLFIILICIICFISLKFPLTLSRKSRNTPAFLKEKKSMKIKDAIKASYNKLLYE</sequence>
<keyword evidence="1" id="KW-0472">Membrane</keyword>
<keyword evidence="1" id="KW-0812">Transmembrane</keyword>
<name>A0A9P0NWW8_ACAOB</name>
<reference evidence="2" key="1">
    <citation type="submission" date="2022-03" db="EMBL/GenBank/DDBJ databases">
        <authorList>
            <person name="Sayadi A."/>
        </authorList>
    </citation>
    <scope>NUCLEOTIDE SEQUENCE</scope>
</reference>
<keyword evidence="1" id="KW-1133">Transmembrane helix</keyword>
<organism evidence="2 3">
    <name type="scientific">Acanthoscelides obtectus</name>
    <name type="common">Bean weevil</name>
    <name type="synonym">Bruchus obtectus</name>
    <dbReference type="NCBI Taxonomy" id="200917"/>
    <lineage>
        <taxon>Eukaryota</taxon>
        <taxon>Metazoa</taxon>
        <taxon>Ecdysozoa</taxon>
        <taxon>Arthropoda</taxon>
        <taxon>Hexapoda</taxon>
        <taxon>Insecta</taxon>
        <taxon>Pterygota</taxon>
        <taxon>Neoptera</taxon>
        <taxon>Endopterygota</taxon>
        <taxon>Coleoptera</taxon>
        <taxon>Polyphaga</taxon>
        <taxon>Cucujiformia</taxon>
        <taxon>Chrysomeloidea</taxon>
        <taxon>Chrysomelidae</taxon>
        <taxon>Bruchinae</taxon>
        <taxon>Bruchini</taxon>
        <taxon>Acanthoscelides</taxon>
    </lineage>
</organism>